<keyword evidence="3" id="KW-0812">Transmembrane</keyword>
<sequence>MHQFRFDDFRLDPARRELWRGDALLALPPKAFDCIAYLIEHRERAVGRDELMAAVWGRSEVSDNLLDQVMLRARRTLGDTDEARRMIRTVPRFGYAWVAAVEVIGAARVAETGAATARETPPAPAIDAGERDAVHDAAVPTGHARRARGVRAAMFAGATAVLLFALAAAWWSRRPPPPRTHANLALLLPVAVDADAKYAWARLGAMELIADRLRSAGQAMVPSDNVVPLARDLGSNEPDAAQLQAMAGASAAALVLRARANQSGGSWRVSVTSLLGRTPPLFVEGDARDLLEAARIAADRTATQLGLVPPREDDPRSPRERALDGVLQQAEAAMLADQPDTARALLDTLDAEQAARPEVRFRRAGIDFRSGRLDAAQATFESLLAAGSSGDDPLFRARVLNGLGNVALRRDDYATVERIAGSVVALLGDSAPSPELGRALTGRAIARSALFRFDEAVADFAQARVVLESVGDRLGLARIDANLGILEARRDHYAEALPLLERGADQLANFHDLTSELFARVAAAYARLYQLDMVAALAGEVRLRELVEREPNPQWKRYATLARVDVLAANGRLGEAQALLAGVIADATRAGDAPLLGSARIIAAREALARGDAAHAANEAADVLKTSWQAETPREQAGAWLALVRARLARGDIGAARDDVDAFARWAERDGAPVARLYGVLARAEHAAANGAAAQADADFAAALAQAERQRVPEDVLRVSMAYAQAMLARGELARAGPVAARTASWAARSYDAALLQVRLYHALAQVEPWREALGQARRLAGERVVPVELTREPVRTAAR</sequence>
<name>A0A4V2S385_9GAMM</name>
<dbReference type="Proteomes" id="UP000294862">
    <property type="component" value="Unassembled WGS sequence"/>
</dbReference>
<dbReference type="RefSeq" id="WP_131993720.1">
    <property type="nucleotide sequence ID" value="NZ_SLWQ01000001.1"/>
</dbReference>
<evidence type="ECO:0000313" key="6">
    <source>
        <dbReference type="Proteomes" id="UP000294862"/>
    </source>
</evidence>
<keyword evidence="1 2" id="KW-0238">DNA-binding</keyword>
<dbReference type="InterPro" id="IPR011990">
    <property type="entry name" value="TPR-like_helical_dom_sf"/>
</dbReference>
<keyword evidence="6" id="KW-1185">Reference proteome</keyword>
<dbReference type="OrthoDB" id="9149639at2"/>
<evidence type="ECO:0000256" key="3">
    <source>
        <dbReference type="SAM" id="Phobius"/>
    </source>
</evidence>
<dbReference type="PANTHER" id="PTHR47691">
    <property type="entry name" value="REGULATOR-RELATED"/>
    <property type="match status" value="1"/>
</dbReference>
<dbReference type="AlphaFoldDB" id="A0A4V2S385"/>
<dbReference type="InterPro" id="IPR036388">
    <property type="entry name" value="WH-like_DNA-bd_sf"/>
</dbReference>
<keyword evidence="3" id="KW-0472">Membrane</keyword>
<gene>
    <name evidence="5" type="ORF">EV148_101794</name>
</gene>
<evidence type="ECO:0000256" key="1">
    <source>
        <dbReference type="ARBA" id="ARBA00023125"/>
    </source>
</evidence>
<dbReference type="EMBL" id="SLWQ01000001">
    <property type="protein sequence ID" value="TCO43370.1"/>
    <property type="molecule type" value="Genomic_DNA"/>
</dbReference>
<dbReference type="SUPFAM" id="SSF46894">
    <property type="entry name" value="C-terminal effector domain of the bipartite response regulators"/>
    <property type="match status" value="1"/>
</dbReference>
<dbReference type="Pfam" id="PF00486">
    <property type="entry name" value="Trans_reg_C"/>
    <property type="match status" value="1"/>
</dbReference>
<evidence type="ECO:0000259" key="4">
    <source>
        <dbReference type="PROSITE" id="PS51755"/>
    </source>
</evidence>
<dbReference type="SMART" id="SM00862">
    <property type="entry name" value="Trans_reg_C"/>
    <property type="match status" value="1"/>
</dbReference>
<organism evidence="5 6">
    <name type="scientific">Dokdonella fugitiva</name>
    <dbReference type="NCBI Taxonomy" id="328517"/>
    <lineage>
        <taxon>Bacteria</taxon>
        <taxon>Pseudomonadati</taxon>
        <taxon>Pseudomonadota</taxon>
        <taxon>Gammaproteobacteria</taxon>
        <taxon>Lysobacterales</taxon>
        <taxon>Rhodanobacteraceae</taxon>
        <taxon>Dokdonella</taxon>
    </lineage>
</organism>
<dbReference type="CDD" id="cd00383">
    <property type="entry name" value="trans_reg_C"/>
    <property type="match status" value="1"/>
</dbReference>
<dbReference type="SUPFAM" id="SSF48452">
    <property type="entry name" value="TPR-like"/>
    <property type="match status" value="1"/>
</dbReference>
<feature type="transmembrane region" description="Helical" evidence="3">
    <location>
        <begin position="152"/>
        <end position="171"/>
    </location>
</feature>
<evidence type="ECO:0000313" key="5">
    <source>
        <dbReference type="EMBL" id="TCO43370.1"/>
    </source>
</evidence>
<comment type="caution">
    <text evidence="5">The sequence shown here is derived from an EMBL/GenBank/DDBJ whole genome shotgun (WGS) entry which is preliminary data.</text>
</comment>
<protein>
    <submittedName>
        <fullName evidence="5">DNA-binding winged helix-turn-helix (WHTH) protein</fullName>
    </submittedName>
</protein>
<proteinExistence type="predicted"/>
<dbReference type="InterPro" id="IPR016032">
    <property type="entry name" value="Sig_transdc_resp-reg_C-effctor"/>
</dbReference>
<dbReference type="GO" id="GO:0000160">
    <property type="term" value="P:phosphorelay signal transduction system"/>
    <property type="evidence" value="ECO:0007669"/>
    <property type="project" value="InterPro"/>
</dbReference>
<feature type="DNA-binding region" description="OmpR/PhoB-type" evidence="2">
    <location>
        <begin position="1"/>
        <end position="99"/>
    </location>
</feature>
<dbReference type="GO" id="GO:0003677">
    <property type="term" value="F:DNA binding"/>
    <property type="evidence" value="ECO:0007669"/>
    <property type="project" value="UniProtKB-UniRule"/>
</dbReference>
<dbReference type="InterPro" id="IPR001867">
    <property type="entry name" value="OmpR/PhoB-type_DNA-bd"/>
</dbReference>
<dbReference type="GO" id="GO:0006355">
    <property type="term" value="P:regulation of DNA-templated transcription"/>
    <property type="evidence" value="ECO:0007669"/>
    <property type="project" value="InterPro"/>
</dbReference>
<dbReference type="Gene3D" id="1.25.40.10">
    <property type="entry name" value="Tetratricopeptide repeat domain"/>
    <property type="match status" value="1"/>
</dbReference>
<dbReference type="Gene3D" id="1.10.10.10">
    <property type="entry name" value="Winged helix-like DNA-binding domain superfamily/Winged helix DNA-binding domain"/>
    <property type="match status" value="1"/>
</dbReference>
<dbReference type="PROSITE" id="PS51755">
    <property type="entry name" value="OMPR_PHOB"/>
    <property type="match status" value="1"/>
</dbReference>
<evidence type="ECO:0000256" key="2">
    <source>
        <dbReference type="PROSITE-ProRule" id="PRU01091"/>
    </source>
</evidence>
<accession>A0A4V2S385</accession>
<dbReference type="PANTHER" id="PTHR47691:SF3">
    <property type="entry name" value="HTH-TYPE TRANSCRIPTIONAL REGULATOR RV0890C-RELATED"/>
    <property type="match status" value="1"/>
</dbReference>
<reference evidence="5 6" key="1">
    <citation type="journal article" date="2015" name="Stand. Genomic Sci.">
        <title>Genomic Encyclopedia of Bacterial and Archaeal Type Strains, Phase III: the genomes of soil and plant-associated and newly described type strains.</title>
        <authorList>
            <person name="Whitman W.B."/>
            <person name="Woyke T."/>
            <person name="Klenk H.P."/>
            <person name="Zhou Y."/>
            <person name="Lilburn T.G."/>
            <person name="Beck B.J."/>
            <person name="De Vos P."/>
            <person name="Vandamme P."/>
            <person name="Eisen J.A."/>
            <person name="Garrity G."/>
            <person name="Hugenholtz P."/>
            <person name="Kyrpides N.C."/>
        </authorList>
    </citation>
    <scope>NUCLEOTIDE SEQUENCE [LARGE SCALE GENOMIC DNA]</scope>
    <source>
        <strain evidence="5 6">A3</strain>
    </source>
</reference>
<keyword evidence="3" id="KW-1133">Transmembrane helix</keyword>
<feature type="domain" description="OmpR/PhoB-type" evidence="4">
    <location>
        <begin position="1"/>
        <end position="99"/>
    </location>
</feature>